<dbReference type="InterPro" id="IPR006139">
    <property type="entry name" value="D-isomer_2_OHA_DH_cat_dom"/>
</dbReference>
<dbReference type="InterPro" id="IPR029752">
    <property type="entry name" value="D-isomer_DH_CS1"/>
</dbReference>
<dbReference type="SUPFAM" id="SSF52283">
    <property type="entry name" value="Formate/glycerate dehydrogenase catalytic domain-like"/>
    <property type="match status" value="1"/>
</dbReference>
<evidence type="ECO:0000256" key="4">
    <source>
        <dbReference type="RuleBase" id="RU003719"/>
    </source>
</evidence>
<evidence type="ECO:0000256" key="1">
    <source>
        <dbReference type="ARBA" id="ARBA00005854"/>
    </source>
</evidence>
<sequence length="330" mass="35424">MAPGRLDSPTDHRLFAETEKPTVYLLDTLHPTAVAHAQSIFNAIVPGDKRHAQWRESAEYLVIRGSYLTADDIESCPTLKAIGKQGVGIDKIDAAACKKRGIVIKNTPGVNAQSVAETVLTLTMSTARQVGRIVSLQSSGQAVPKETCSGLIISNKTIGIVGMGNIGKKVARMFQAGLGTSIIAYDPLLPQDAWADIPHTRAATLEQLLESSDVVTLHIPLLPQTRGLISYPEFQLMKRNAIIINTARGGIINEEDLVKALNEGLIWGAGLDCHEQEPPTKERYGPLWDTGKVVSTPHIGAATSQTQMETAIAAIDGLAEHIKASQTKDS</sequence>
<evidence type="ECO:0000313" key="7">
    <source>
        <dbReference type="EMBL" id="PSN74170.1"/>
    </source>
</evidence>
<dbReference type="AlphaFoldDB" id="A0A2T2P946"/>
<keyword evidence="2 4" id="KW-0560">Oxidoreductase</keyword>
<dbReference type="Gene3D" id="3.40.50.720">
    <property type="entry name" value="NAD(P)-binding Rossmann-like Domain"/>
    <property type="match status" value="2"/>
</dbReference>
<dbReference type="PROSITE" id="PS00671">
    <property type="entry name" value="D_2_HYDROXYACID_DH_3"/>
    <property type="match status" value="1"/>
</dbReference>
<dbReference type="FunFam" id="3.40.50.720:FF:000203">
    <property type="entry name" value="D-3-phosphoglycerate dehydrogenase (SerA)"/>
    <property type="match status" value="1"/>
</dbReference>
<dbReference type="STRING" id="1448308.A0A2T2P946"/>
<name>A0A2T2P946_CORCC</name>
<dbReference type="Pfam" id="PF00389">
    <property type="entry name" value="2-Hacid_dh"/>
    <property type="match status" value="1"/>
</dbReference>
<keyword evidence="8" id="KW-1185">Reference proteome</keyword>
<evidence type="ECO:0000256" key="3">
    <source>
        <dbReference type="ARBA" id="ARBA00023027"/>
    </source>
</evidence>
<keyword evidence="3" id="KW-0520">NAD</keyword>
<feature type="domain" description="D-isomer specific 2-hydroxyacid dehydrogenase NAD-binding" evidence="6">
    <location>
        <begin position="121"/>
        <end position="300"/>
    </location>
</feature>
<dbReference type="SUPFAM" id="SSF51735">
    <property type="entry name" value="NAD(P)-binding Rossmann-fold domains"/>
    <property type="match status" value="1"/>
</dbReference>
<dbReference type="OrthoDB" id="298012at2759"/>
<reference evidence="7 8" key="1">
    <citation type="journal article" date="2018" name="Front. Microbiol.">
        <title>Genome-Wide Analysis of Corynespora cassiicola Leaf Fall Disease Putative Effectors.</title>
        <authorList>
            <person name="Lopez D."/>
            <person name="Ribeiro S."/>
            <person name="Label P."/>
            <person name="Fumanal B."/>
            <person name="Venisse J.S."/>
            <person name="Kohler A."/>
            <person name="de Oliveira R.R."/>
            <person name="Labutti K."/>
            <person name="Lipzen A."/>
            <person name="Lail K."/>
            <person name="Bauer D."/>
            <person name="Ohm R.A."/>
            <person name="Barry K.W."/>
            <person name="Spatafora J."/>
            <person name="Grigoriev I.V."/>
            <person name="Martin F.M."/>
            <person name="Pujade-Renaud V."/>
        </authorList>
    </citation>
    <scope>NUCLEOTIDE SEQUENCE [LARGE SCALE GENOMIC DNA]</scope>
    <source>
        <strain evidence="7 8">Philippines</strain>
    </source>
</reference>
<evidence type="ECO:0000313" key="8">
    <source>
        <dbReference type="Proteomes" id="UP000240883"/>
    </source>
</evidence>
<dbReference type="Pfam" id="PF02826">
    <property type="entry name" value="2-Hacid_dh_C"/>
    <property type="match status" value="1"/>
</dbReference>
<dbReference type="PANTHER" id="PTHR43761:SF1">
    <property type="entry name" value="D-ISOMER SPECIFIC 2-HYDROXYACID DEHYDROGENASE CATALYTIC DOMAIN-CONTAINING PROTEIN-RELATED"/>
    <property type="match status" value="1"/>
</dbReference>
<dbReference type="InterPro" id="IPR050418">
    <property type="entry name" value="D-iso_2-hydroxyacid_DH_PdxB"/>
</dbReference>
<protein>
    <recommendedName>
        <fullName evidence="9">D-3-phosphoglycerate dehydrogenase</fullName>
    </recommendedName>
</protein>
<evidence type="ECO:0000256" key="2">
    <source>
        <dbReference type="ARBA" id="ARBA00023002"/>
    </source>
</evidence>
<dbReference type="PANTHER" id="PTHR43761">
    <property type="entry name" value="D-ISOMER SPECIFIC 2-HYDROXYACID DEHYDROGENASE FAMILY PROTEIN (AFU_ORTHOLOGUE AFUA_1G13630)"/>
    <property type="match status" value="1"/>
</dbReference>
<dbReference type="PROSITE" id="PS00670">
    <property type="entry name" value="D_2_HYDROXYACID_DH_2"/>
    <property type="match status" value="1"/>
</dbReference>
<proteinExistence type="inferred from homology"/>
<feature type="domain" description="D-isomer specific 2-hydroxyacid dehydrogenase catalytic" evidence="5">
    <location>
        <begin position="55"/>
        <end position="325"/>
    </location>
</feature>
<dbReference type="Proteomes" id="UP000240883">
    <property type="component" value="Unassembled WGS sequence"/>
</dbReference>
<evidence type="ECO:0000259" key="6">
    <source>
        <dbReference type="Pfam" id="PF02826"/>
    </source>
</evidence>
<dbReference type="InterPro" id="IPR006140">
    <property type="entry name" value="D-isomer_DH_NAD-bd"/>
</dbReference>
<dbReference type="GO" id="GO:0051287">
    <property type="term" value="F:NAD binding"/>
    <property type="evidence" value="ECO:0007669"/>
    <property type="project" value="InterPro"/>
</dbReference>
<evidence type="ECO:0000259" key="5">
    <source>
        <dbReference type="Pfam" id="PF00389"/>
    </source>
</evidence>
<organism evidence="7 8">
    <name type="scientific">Corynespora cassiicola Philippines</name>
    <dbReference type="NCBI Taxonomy" id="1448308"/>
    <lineage>
        <taxon>Eukaryota</taxon>
        <taxon>Fungi</taxon>
        <taxon>Dikarya</taxon>
        <taxon>Ascomycota</taxon>
        <taxon>Pezizomycotina</taxon>
        <taxon>Dothideomycetes</taxon>
        <taxon>Pleosporomycetidae</taxon>
        <taxon>Pleosporales</taxon>
        <taxon>Corynesporascaceae</taxon>
        <taxon>Corynespora</taxon>
    </lineage>
</organism>
<evidence type="ECO:0008006" key="9">
    <source>
        <dbReference type="Google" id="ProtNLM"/>
    </source>
</evidence>
<dbReference type="EMBL" id="KZ678128">
    <property type="protein sequence ID" value="PSN74170.1"/>
    <property type="molecule type" value="Genomic_DNA"/>
</dbReference>
<dbReference type="InterPro" id="IPR029753">
    <property type="entry name" value="D-isomer_DH_CS"/>
</dbReference>
<dbReference type="GO" id="GO:0016616">
    <property type="term" value="F:oxidoreductase activity, acting on the CH-OH group of donors, NAD or NADP as acceptor"/>
    <property type="evidence" value="ECO:0007669"/>
    <property type="project" value="InterPro"/>
</dbReference>
<dbReference type="PROSITE" id="PS00065">
    <property type="entry name" value="D_2_HYDROXYACID_DH_1"/>
    <property type="match status" value="1"/>
</dbReference>
<comment type="similarity">
    <text evidence="1 4">Belongs to the D-isomer specific 2-hydroxyacid dehydrogenase family.</text>
</comment>
<gene>
    <name evidence="7" type="ORF">BS50DRAFT_642357</name>
</gene>
<dbReference type="InterPro" id="IPR036291">
    <property type="entry name" value="NAD(P)-bd_dom_sf"/>
</dbReference>
<accession>A0A2T2P946</accession>